<dbReference type="HOGENOM" id="CLU_027562_17_2_9"/>
<dbReference type="eggNOG" id="COG0582">
    <property type="taxonomic scope" value="Bacteria"/>
</dbReference>
<evidence type="ECO:0000313" key="3">
    <source>
        <dbReference type="EMBL" id="AAK79280.1"/>
    </source>
</evidence>
<dbReference type="GeneID" id="44997815"/>
<dbReference type="InterPro" id="IPR002104">
    <property type="entry name" value="Integrase_catalytic"/>
</dbReference>
<dbReference type="InterPro" id="IPR013762">
    <property type="entry name" value="Integrase-like_cat_sf"/>
</dbReference>
<dbReference type="SUPFAM" id="SSF56349">
    <property type="entry name" value="DNA breaking-rejoining enzymes"/>
    <property type="match status" value="1"/>
</dbReference>
<proteinExistence type="predicted"/>
<dbReference type="RefSeq" id="WP_010964621.1">
    <property type="nucleotide sequence ID" value="NC_003030.1"/>
</dbReference>
<accession>Q97JH4</accession>
<dbReference type="PANTHER" id="PTHR30349:SF64">
    <property type="entry name" value="PROPHAGE INTEGRASE INTD-RELATED"/>
    <property type="match status" value="1"/>
</dbReference>
<evidence type="ECO:0000259" key="2">
    <source>
        <dbReference type="PROSITE" id="PS51898"/>
    </source>
</evidence>
<dbReference type="PIR" id="E97061">
    <property type="entry name" value="E97061"/>
</dbReference>
<dbReference type="InterPro" id="IPR011010">
    <property type="entry name" value="DNA_brk_join_enz"/>
</dbReference>
<gene>
    <name evidence="3" type="ordered locus">CA_C1310</name>
</gene>
<dbReference type="EMBL" id="AE001437">
    <property type="protein sequence ID" value="AAK79280.1"/>
    <property type="molecule type" value="Genomic_DNA"/>
</dbReference>
<reference evidence="3 4" key="1">
    <citation type="journal article" date="2001" name="J. Bacteriol.">
        <title>Genome sequence and comparative analysis of the solvent-producing bacterium Clostridium acetobutylicum.</title>
        <authorList>
            <person name="Nolling J."/>
            <person name="Breton G."/>
            <person name="Omelchenko M.V."/>
            <person name="Makarova K.S."/>
            <person name="Zeng Q."/>
            <person name="Gibson R."/>
            <person name="Lee H.M."/>
            <person name="Dubois J."/>
            <person name="Qiu D."/>
            <person name="Hitti J."/>
            <person name="Wolf Y.I."/>
            <person name="Tatusov R.L."/>
            <person name="Sabathe F."/>
            <person name="Doucette-Stamm L."/>
            <person name="Soucaille P."/>
            <person name="Daly M.J."/>
            <person name="Bennett G.N."/>
            <person name="Koonin E.V."/>
            <person name="Smith D.R."/>
        </authorList>
    </citation>
    <scope>NUCLEOTIDE SEQUENCE [LARGE SCALE GENOMIC DNA]</scope>
    <source>
        <strain evidence="4">ATCC 824 / DSM 792 / JCM 1419 / LMG 5710 / VKM B-1787</strain>
    </source>
</reference>
<dbReference type="KEGG" id="cac:CA_C1310"/>
<dbReference type="PANTHER" id="PTHR30349">
    <property type="entry name" value="PHAGE INTEGRASE-RELATED"/>
    <property type="match status" value="1"/>
</dbReference>
<dbReference type="Pfam" id="PF00589">
    <property type="entry name" value="Phage_integrase"/>
    <property type="match status" value="1"/>
</dbReference>
<dbReference type="AlphaFoldDB" id="Q97JH4"/>
<dbReference type="GO" id="GO:0006310">
    <property type="term" value="P:DNA recombination"/>
    <property type="evidence" value="ECO:0007669"/>
    <property type="project" value="UniProtKB-KW"/>
</dbReference>
<organism evidence="3 4">
    <name type="scientific">Clostridium acetobutylicum (strain ATCC 824 / DSM 792 / JCM 1419 / IAM 19013 / LMG 5710 / NBRC 13948 / NRRL B-527 / VKM B-1787 / 2291 / W)</name>
    <dbReference type="NCBI Taxonomy" id="272562"/>
    <lineage>
        <taxon>Bacteria</taxon>
        <taxon>Bacillati</taxon>
        <taxon>Bacillota</taxon>
        <taxon>Clostridia</taxon>
        <taxon>Eubacteriales</taxon>
        <taxon>Clostridiaceae</taxon>
        <taxon>Clostridium</taxon>
    </lineage>
</organism>
<protein>
    <submittedName>
        <fullName evidence="3">Integrase XerD family protein (similarity only with C-term. part)</fullName>
    </submittedName>
</protein>
<sequence>MINTLTIKNNLIYTNGYVKMSSPKTIESQRSVYISNFILSLLKTLHHKQLENKSNAKEFYKDNMFDGKRYDLIMTWCSGKYIHPMLYTNKIKKVLKAAKINKNVRFHDLRHTNATLLLQQGTDLKVIQERLGHKDIATTANIYSHVNKSMQKAATEKLLNILKD</sequence>
<dbReference type="PROSITE" id="PS51898">
    <property type="entry name" value="TYR_RECOMBINASE"/>
    <property type="match status" value="1"/>
</dbReference>
<dbReference type="InterPro" id="IPR050090">
    <property type="entry name" value="Tyrosine_recombinase_XerCD"/>
</dbReference>
<dbReference type="STRING" id="272562.CA_C1310"/>
<dbReference type="Proteomes" id="UP000000814">
    <property type="component" value="Chromosome"/>
</dbReference>
<dbReference type="GO" id="GO:0015074">
    <property type="term" value="P:DNA integration"/>
    <property type="evidence" value="ECO:0007669"/>
    <property type="project" value="InterPro"/>
</dbReference>
<keyword evidence="4" id="KW-1185">Reference proteome</keyword>
<keyword evidence="1" id="KW-0233">DNA recombination</keyword>
<name>Q97JH4_CLOAB</name>
<evidence type="ECO:0000256" key="1">
    <source>
        <dbReference type="ARBA" id="ARBA00023172"/>
    </source>
</evidence>
<feature type="domain" description="Tyr recombinase" evidence="2">
    <location>
        <begin position="1"/>
        <end position="156"/>
    </location>
</feature>
<evidence type="ECO:0000313" key="4">
    <source>
        <dbReference type="Proteomes" id="UP000000814"/>
    </source>
</evidence>
<dbReference type="CDD" id="cd01189">
    <property type="entry name" value="INT_ICEBs1_C_like"/>
    <property type="match status" value="1"/>
</dbReference>
<dbReference type="GO" id="GO:0003677">
    <property type="term" value="F:DNA binding"/>
    <property type="evidence" value="ECO:0007669"/>
    <property type="project" value="InterPro"/>
</dbReference>
<dbReference type="Gene3D" id="1.10.443.10">
    <property type="entry name" value="Intergrase catalytic core"/>
    <property type="match status" value="1"/>
</dbReference>